<evidence type="ECO:0000256" key="8">
    <source>
        <dbReference type="ARBA" id="ARBA00023136"/>
    </source>
</evidence>
<dbReference type="GO" id="GO:0004984">
    <property type="term" value="F:olfactory receptor activity"/>
    <property type="evidence" value="ECO:0007669"/>
    <property type="project" value="InterPro"/>
</dbReference>
<dbReference type="Pfam" id="PF00001">
    <property type="entry name" value="7tm_1"/>
    <property type="match status" value="1"/>
</dbReference>
<evidence type="ECO:0000256" key="3">
    <source>
        <dbReference type="ARBA" id="ARBA00022606"/>
    </source>
</evidence>
<evidence type="ECO:0000256" key="5">
    <source>
        <dbReference type="ARBA" id="ARBA00022725"/>
    </source>
</evidence>
<evidence type="ECO:0000256" key="2">
    <source>
        <dbReference type="ARBA" id="ARBA00022475"/>
    </source>
</evidence>
<keyword evidence="7" id="KW-0297">G-protein coupled receptor</keyword>
<dbReference type="PANTHER" id="PTHR24242:SF359">
    <property type="entry name" value="ODORANT RECEPTOR-RELATED"/>
    <property type="match status" value="1"/>
</dbReference>
<dbReference type="Gene3D" id="1.20.1070.10">
    <property type="entry name" value="Rhodopsin 7-helix transmembrane proteins"/>
    <property type="match status" value="2"/>
</dbReference>
<accession>A0A9Q1J5Z2</accession>
<evidence type="ECO:0000259" key="14">
    <source>
        <dbReference type="PROSITE" id="PS50262"/>
    </source>
</evidence>
<feature type="transmembrane region" description="Helical" evidence="13">
    <location>
        <begin position="304"/>
        <end position="321"/>
    </location>
</feature>
<keyword evidence="8 13" id="KW-0472">Membrane</keyword>
<dbReference type="Pfam" id="PF13853">
    <property type="entry name" value="7tm_4"/>
    <property type="match status" value="3"/>
</dbReference>
<keyword evidence="3" id="KW-0716">Sensory transduction</keyword>
<dbReference type="InterPro" id="IPR000276">
    <property type="entry name" value="GPCR_Rhodpsn"/>
</dbReference>
<dbReference type="AlphaFoldDB" id="A0A9Q1J5Z2"/>
<feature type="transmembrane region" description="Helical" evidence="13">
    <location>
        <begin position="99"/>
        <end position="121"/>
    </location>
</feature>
<evidence type="ECO:0000313" key="16">
    <source>
        <dbReference type="Proteomes" id="UP001152622"/>
    </source>
</evidence>
<feature type="transmembrane region" description="Helical" evidence="13">
    <location>
        <begin position="341"/>
        <end position="361"/>
    </location>
</feature>
<feature type="domain" description="G-protein coupled receptors family 1 profile" evidence="14">
    <location>
        <begin position="42"/>
        <end position="359"/>
    </location>
</feature>
<dbReference type="SUPFAM" id="SSF81321">
    <property type="entry name" value="Family A G protein-coupled receptor-like"/>
    <property type="match status" value="3"/>
</dbReference>
<dbReference type="InterPro" id="IPR000725">
    <property type="entry name" value="Olfact_rcpt"/>
</dbReference>
<keyword evidence="12" id="KW-0807">Transducer</keyword>
<feature type="transmembrane region" description="Helical" evidence="13">
    <location>
        <begin position="61"/>
        <end position="87"/>
    </location>
</feature>
<evidence type="ECO:0000256" key="9">
    <source>
        <dbReference type="ARBA" id="ARBA00023157"/>
    </source>
</evidence>
<dbReference type="PANTHER" id="PTHR24242">
    <property type="entry name" value="G-PROTEIN COUPLED RECEPTOR"/>
    <property type="match status" value="1"/>
</dbReference>
<name>A0A9Q1J5Z2_SYNKA</name>
<keyword evidence="10" id="KW-0675">Receptor</keyword>
<keyword evidence="4 13" id="KW-0812">Transmembrane</keyword>
<evidence type="ECO:0000256" key="6">
    <source>
        <dbReference type="ARBA" id="ARBA00022989"/>
    </source>
</evidence>
<feature type="transmembrane region" description="Helical" evidence="13">
    <location>
        <begin position="27"/>
        <end position="49"/>
    </location>
</feature>
<evidence type="ECO:0000256" key="4">
    <source>
        <dbReference type="ARBA" id="ARBA00022692"/>
    </source>
</evidence>
<feature type="transmembrane region" description="Helical" evidence="13">
    <location>
        <begin position="161"/>
        <end position="186"/>
    </location>
</feature>
<dbReference type="GO" id="GO:0005886">
    <property type="term" value="C:plasma membrane"/>
    <property type="evidence" value="ECO:0007669"/>
    <property type="project" value="UniProtKB-SubCell"/>
</dbReference>
<dbReference type="InterPro" id="IPR017452">
    <property type="entry name" value="GPCR_Rhodpsn_7TM"/>
</dbReference>
<keyword evidence="6 13" id="KW-1133">Transmembrane helix</keyword>
<dbReference type="GO" id="GO:0004930">
    <property type="term" value="F:G protein-coupled receptor activity"/>
    <property type="evidence" value="ECO:0007669"/>
    <property type="project" value="UniProtKB-KW"/>
</dbReference>
<dbReference type="Proteomes" id="UP001152622">
    <property type="component" value="Chromosome 3"/>
</dbReference>
<dbReference type="OrthoDB" id="6144223at2759"/>
<comment type="caution">
    <text evidence="15">The sequence shown here is derived from an EMBL/GenBank/DDBJ whole genome shotgun (WGS) entry which is preliminary data.</text>
</comment>
<evidence type="ECO:0000313" key="15">
    <source>
        <dbReference type="EMBL" id="KAJ8368493.1"/>
    </source>
</evidence>
<evidence type="ECO:0000256" key="12">
    <source>
        <dbReference type="ARBA" id="ARBA00023224"/>
    </source>
</evidence>
<sequence>METLNKTTLVVSEFIIAGLDNVPHRKLVGGAILIILSLILLGSFTNISIITLNKPLHTPMYFFICSLAMVDILYTSSVSLTMLNVLLGENKKVPYGPCILQHFLFHLGSAMETFTIALMAYDRLIAISNPLRGLQFTMSEGNKSTVTEFVIVGFPGLQPEYYGLVSAVMFLVYVCTLLGNAIFLMLFTKDGSLHKPMYIIILNLVVSDILFSTATLPKIIARAPYGFPAFIFAMVVLLVPLAFIVFSYTSIIVAVLWIASTEGRLKMLSTCSAQLIIIALYYLPRCFVYLASNVGIKFSKDLRIVIIMLAQLIIIALYYLPRCFVYLASNVGIKFSKDLRIVIIMLYSLLPPMINPLIYCLRTREIKVSLMKIFKGENVDILLGVAWRTKTKARKY</sequence>
<organism evidence="15 16">
    <name type="scientific">Synaphobranchus kaupii</name>
    <name type="common">Kaup's arrowtooth eel</name>
    <dbReference type="NCBI Taxonomy" id="118154"/>
    <lineage>
        <taxon>Eukaryota</taxon>
        <taxon>Metazoa</taxon>
        <taxon>Chordata</taxon>
        <taxon>Craniata</taxon>
        <taxon>Vertebrata</taxon>
        <taxon>Euteleostomi</taxon>
        <taxon>Actinopterygii</taxon>
        <taxon>Neopterygii</taxon>
        <taxon>Teleostei</taxon>
        <taxon>Anguilliformes</taxon>
        <taxon>Synaphobranchidae</taxon>
        <taxon>Synaphobranchus</taxon>
    </lineage>
</organism>
<protein>
    <recommendedName>
        <fullName evidence="14">G-protein coupled receptors family 1 profile domain-containing protein</fullName>
    </recommendedName>
</protein>
<dbReference type="Gene3D" id="1.10.1220.70">
    <property type="match status" value="1"/>
</dbReference>
<dbReference type="EMBL" id="JAINUF010000003">
    <property type="protein sequence ID" value="KAJ8368493.1"/>
    <property type="molecule type" value="Genomic_DNA"/>
</dbReference>
<keyword evidence="2" id="KW-1003">Cell membrane</keyword>
<evidence type="ECO:0000256" key="10">
    <source>
        <dbReference type="ARBA" id="ARBA00023170"/>
    </source>
</evidence>
<keyword evidence="9" id="KW-1015">Disulfide bond</keyword>
<evidence type="ECO:0000256" key="1">
    <source>
        <dbReference type="ARBA" id="ARBA00004651"/>
    </source>
</evidence>
<keyword evidence="11" id="KW-0325">Glycoprotein</keyword>
<keyword evidence="5" id="KW-0552">Olfaction</keyword>
<dbReference type="PRINTS" id="PR00237">
    <property type="entry name" value="GPCRRHODOPSN"/>
</dbReference>
<gene>
    <name evidence="15" type="ORF">SKAU_G00085210</name>
</gene>
<feature type="transmembrane region" description="Helical" evidence="13">
    <location>
        <begin position="229"/>
        <end position="259"/>
    </location>
</feature>
<comment type="subcellular location">
    <subcellularLocation>
        <location evidence="1">Cell membrane</location>
        <topology evidence="1">Multi-pass membrane protein</topology>
    </subcellularLocation>
</comment>
<evidence type="ECO:0000256" key="7">
    <source>
        <dbReference type="ARBA" id="ARBA00023040"/>
    </source>
</evidence>
<evidence type="ECO:0000256" key="13">
    <source>
        <dbReference type="SAM" id="Phobius"/>
    </source>
</evidence>
<reference evidence="15" key="1">
    <citation type="journal article" date="2023" name="Science">
        <title>Genome structures resolve the early diversification of teleost fishes.</title>
        <authorList>
            <person name="Parey E."/>
            <person name="Louis A."/>
            <person name="Montfort J."/>
            <person name="Bouchez O."/>
            <person name="Roques C."/>
            <person name="Iampietro C."/>
            <person name="Lluch J."/>
            <person name="Castinel A."/>
            <person name="Donnadieu C."/>
            <person name="Desvignes T."/>
            <person name="Floi Bucao C."/>
            <person name="Jouanno E."/>
            <person name="Wen M."/>
            <person name="Mejri S."/>
            <person name="Dirks R."/>
            <person name="Jansen H."/>
            <person name="Henkel C."/>
            <person name="Chen W.J."/>
            <person name="Zahm M."/>
            <person name="Cabau C."/>
            <person name="Klopp C."/>
            <person name="Thompson A.W."/>
            <person name="Robinson-Rechavi M."/>
            <person name="Braasch I."/>
            <person name="Lecointre G."/>
            <person name="Bobe J."/>
            <person name="Postlethwait J.H."/>
            <person name="Berthelot C."/>
            <person name="Roest Crollius H."/>
            <person name="Guiguen Y."/>
        </authorList>
    </citation>
    <scope>NUCLEOTIDE SEQUENCE</scope>
    <source>
        <strain evidence="15">WJC10195</strain>
    </source>
</reference>
<dbReference type="PROSITE" id="PS50262">
    <property type="entry name" value="G_PROTEIN_RECEP_F1_2"/>
    <property type="match status" value="1"/>
</dbReference>
<evidence type="ECO:0000256" key="11">
    <source>
        <dbReference type="ARBA" id="ARBA00023180"/>
    </source>
</evidence>
<proteinExistence type="predicted"/>
<feature type="transmembrane region" description="Helical" evidence="13">
    <location>
        <begin position="198"/>
        <end position="217"/>
    </location>
</feature>
<dbReference type="InterPro" id="IPR050939">
    <property type="entry name" value="Olfactory_GPCR1"/>
</dbReference>
<keyword evidence="16" id="KW-1185">Reference proteome</keyword>